<dbReference type="InterPro" id="IPR052113">
    <property type="entry name" value="FYVE-type_Zinc_Finger"/>
</dbReference>
<dbReference type="SUPFAM" id="SSF57903">
    <property type="entry name" value="FYVE/PHD zinc finger"/>
    <property type="match status" value="1"/>
</dbReference>
<dbReference type="GO" id="GO:0008270">
    <property type="term" value="F:zinc ion binding"/>
    <property type="evidence" value="ECO:0007669"/>
    <property type="project" value="UniProtKB-KW"/>
</dbReference>
<keyword evidence="3" id="KW-0862">Zinc</keyword>
<evidence type="ECO:0000256" key="4">
    <source>
        <dbReference type="PROSITE-ProRule" id="PRU00091"/>
    </source>
</evidence>
<dbReference type="Proteomes" id="UP001374579">
    <property type="component" value="Unassembled WGS sequence"/>
</dbReference>
<dbReference type="PANTHER" id="PTHR39490">
    <property type="entry name" value="ARRESTIN DOMAIN-CONTAINING PROTEIN D"/>
    <property type="match status" value="1"/>
</dbReference>
<dbReference type="Pfam" id="PF01363">
    <property type="entry name" value="FYVE"/>
    <property type="match status" value="1"/>
</dbReference>
<evidence type="ECO:0000256" key="2">
    <source>
        <dbReference type="ARBA" id="ARBA00022771"/>
    </source>
</evidence>
<keyword evidence="1" id="KW-0479">Metal-binding</keyword>
<evidence type="ECO:0000313" key="7">
    <source>
        <dbReference type="EMBL" id="KAK7113206.1"/>
    </source>
</evidence>
<evidence type="ECO:0000313" key="8">
    <source>
        <dbReference type="Proteomes" id="UP001374579"/>
    </source>
</evidence>
<gene>
    <name evidence="7" type="ORF">V1264_012541</name>
</gene>
<dbReference type="PROSITE" id="PS50178">
    <property type="entry name" value="ZF_FYVE"/>
    <property type="match status" value="1"/>
</dbReference>
<keyword evidence="8" id="KW-1185">Reference proteome</keyword>
<dbReference type="InterPro" id="IPR000306">
    <property type="entry name" value="Znf_FYVE"/>
</dbReference>
<dbReference type="SMART" id="SM00064">
    <property type="entry name" value="FYVE"/>
    <property type="match status" value="1"/>
</dbReference>
<dbReference type="Gene3D" id="3.30.40.10">
    <property type="entry name" value="Zinc/RING finger domain, C3HC4 (zinc finger)"/>
    <property type="match status" value="1"/>
</dbReference>
<comment type="caution">
    <text evidence="7">The sequence shown here is derived from an EMBL/GenBank/DDBJ whole genome shotgun (WGS) entry which is preliminary data.</text>
</comment>
<evidence type="ECO:0000256" key="1">
    <source>
        <dbReference type="ARBA" id="ARBA00022723"/>
    </source>
</evidence>
<protein>
    <recommendedName>
        <fullName evidence="6">FYVE-type domain-containing protein</fullName>
    </recommendedName>
</protein>
<dbReference type="InterPro" id="IPR016024">
    <property type="entry name" value="ARM-type_fold"/>
</dbReference>
<dbReference type="InterPro" id="IPR011989">
    <property type="entry name" value="ARM-like"/>
</dbReference>
<dbReference type="Gene3D" id="1.25.10.10">
    <property type="entry name" value="Leucine-rich Repeat Variant"/>
    <property type="match status" value="1"/>
</dbReference>
<feature type="domain" description="FYVE-type" evidence="6">
    <location>
        <begin position="60"/>
        <end position="120"/>
    </location>
</feature>
<dbReference type="InterPro" id="IPR013083">
    <property type="entry name" value="Znf_RING/FYVE/PHD"/>
</dbReference>
<evidence type="ECO:0000256" key="5">
    <source>
        <dbReference type="SAM" id="MobiDB-lite"/>
    </source>
</evidence>
<dbReference type="EMBL" id="JBAMIC010000002">
    <property type="protein sequence ID" value="KAK7113206.1"/>
    <property type="molecule type" value="Genomic_DNA"/>
</dbReference>
<dbReference type="InterPro" id="IPR017455">
    <property type="entry name" value="Znf_FYVE-rel"/>
</dbReference>
<accession>A0AAN9GMD2</accession>
<feature type="region of interest" description="Disordered" evidence="5">
    <location>
        <begin position="1"/>
        <end position="27"/>
    </location>
</feature>
<proteinExistence type="predicted"/>
<dbReference type="InterPro" id="IPR011011">
    <property type="entry name" value="Znf_FYVE_PHD"/>
</dbReference>
<evidence type="ECO:0000259" key="6">
    <source>
        <dbReference type="PROSITE" id="PS50178"/>
    </source>
</evidence>
<evidence type="ECO:0000256" key="3">
    <source>
        <dbReference type="ARBA" id="ARBA00022833"/>
    </source>
</evidence>
<keyword evidence="2 4" id="KW-0863">Zinc-finger</keyword>
<sequence>MENGSGFAGQGRRSSRQSTSMVPETVRVEGRDVHPARVESNYDVFRAPKFVLLKARWVSDTEVNTCAACGAKFNQLRRKHHCRLCGLVFCAKCCKEKMRLPQLACEEAERVCELCRPVAELVTKSRSSHLPFQLDSAKGLAQATRNPALVPKVVELGGIQALITLSLIDSVHIRRHVTSGLHVLSTHQQLHTSLAEAGAIKAVCKVLTSVGHTEDDTLCDGISALMVFCKAPELKMRALDDGALGPVLAVCTHPTPAPALLALMTLSHIAENPATHEAIVDSPKQALPRILAMTATQDEQMQEVSLKILAHLSNGADKIRHRIVQDDFSSGRCLHKALGSNPKSDQVLCNAACLVANLAVSGSDQGGLHDVMELCGTLLTTGPSNTELLAHLTRALANFAAFKQNTSRLIGNVQPVVSNCLRSGVSPVRTHALRFLLSLLAHLPEQTAQALTRDGAQELLQGLGSVPGLLDVIKSSLVAQAPDRAKPM</sequence>
<reference evidence="7 8" key="1">
    <citation type="submission" date="2024-02" db="EMBL/GenBank/DDBJ databases">
        <title>Chromosome-scale genome assembly of the rough periwinkle Littorina saxatilis.</title>
        <authorList>
            <person name="De Jode A."/>
            <person name="Faria R."/>
            <person name="Formenti G."/>
            <person name="Sims Y."/>
            <person name="Smith T.P."/>
            <person name="Tracey A."/>
            <person name="Wood J.M.D."/>
            <person name="Zagrodzka Z.B."/>
            <person name="Johannesson K."/>
            <person name="Butlin R.K."/>
            <person name="Leder E.H."/>
        </authorList>
    </citation>
    <scope>NUCLEOTIDE SEQUENCE [LARGE SCALE GENOMIC DNA]</scope>
    <source>
        <strain evidence="7">Snail1</strain>
        <tissue evidence="7">Muscle</tissue>
    </source>
</reference>
<organism evidence="7 8">
    <name type="scientific">Littorina saxatilis</name>
    <dbReference type="NCBI Taxonomy" id="31220"/>
    <lineage>
        <taxon>Eukaryota</taxon>
        <taxon>Metazoa</taxon>
        <taxon>Spiralia</taxon>
        <taxon>Lophotrochozoa</taxon>
        <taxon>Mollusca</taxon>
        <taxon>Gastropoda</taxon>
        <taxon>Caenogastropoda</taxon>
        <taxon>Littorinimorpha</taxon>
        <taxon>Littorinoidea</taxon>
        <taxon>Littorinidae</taxon>
        <taxon>Littorina</taxon>
    </lineage>
</organism>
<dbReference type="AlphaFoldDB" id="A0AAN9GMD2"/>
<dbReference type="PANTHER" id="PTHR39490:SF9">
    <property type="entry name" value="FYVE-TYPE DOMAIN-CONTAINING PROTEIN"/>
    <property type="match status" value="1"/>
</dbReference>
<name>A0AAN9GMD2_9CAEN</name>
<dbReference type="SUPFAM" id="SSF48371">
    <property type="entry name" value="ARM repeat"/>
    <property type="match status" value="1"/>
</dbReference>